<dbReference type="InterPro" id="IPR001753">
    <property type="entry name" value="Enoyl-CoA_hydra/iso"/>
</dbReference>
<keyword evidence="7" id="KW-1185">Reference proteome</keyword>
<proteinExistence type="inferred from homology"/>
<dbReference type="InterPro" id="IPR029045">
    <property type="entry name" value="ClpP/crotonase-like_dom_sf"/>
</dbReference>
<sequence>MMQYSNIKYEVKDSIGYIIIDREPQMNALNQHTLDELQDIFNHFNADSQVRGIILTGAGHKAFVAGADIKEFTDLSVLQARSLSERGHILFSDHIEGAPKPVIAAINGYALGGGLELALACHMRIAVEHARMGLPEVSLGLIPGYGGTQRLPRLIGKGAAMQMILTGDMIDAQKAYELGMINEVVPQERLIRRAEEILQKIFTRSRVAVAHAIDAINAATDKKRDGNKIEMDAFGHLFGTADFKEGVAAFLEKRAPKFPL</sequence>
<dbReference type="InterPro" id="IPR018376">
    <property type="entry name" value="Enoyl-CoA_hyd/isom_CS"/>
</dbReference>
<dbReference type="PANTHER" id="PTHR11941">
    <property type="entry name" value="ENOYL-COA HYDRATASE-RELATED"/>
    <property type="match status" value="1"/>
</dbReference>
<dbReference type="CDD" id="cd06558">
    <property type="entry name" value="crotonase-like"/>
    <property type="match status" value="1"/>
</dbReference>
<reference evidence="5 6" key="1">
    <citation type="submission" date="2019-05" db="EMBL/GenBank/DDBJ databases">
        <authorList>
            <consortium name="Pathogen Informatics"/>
        </authorList>
    </citation>
    <scope>NUCLEOTIDE SEQUENCE [LARGE SCALE GENOMIC DNA]</scope>
    <source>
        <strain evidence="5 6">NCTC11429</strain>
    </source>
</reference>
<dbReference type="Pfam" id="PF00378">
    <property type="entry name" value="ECH_1"/>
    <property type="match status" value="1"/>
</dbReference>
<dbReference type="Proteomes" id="UP001566204">
    <property type="component" value="Unassembled WGS sequence"/>
</dbReference>
<accession>A0A4U9US66</accession>
<dbReference type="RefSeq" id="WP_317132231.1">
    <property type="nucleotide sequence ID" value="NZ_JBEOQA010000001.1"/>
</dbReference>
<name>A0A4U9US66_9SPHI</name>
<keyword evidence="2 5" id="KW-0456">Lyase</keyword>
<comment type="similarity">
    <text evidence="1 3">Belongs to the enoyl-CoA hydratase/isomerase family.</text>
</comment>
<reference evidence="4 7" key="2">
    <citation type="submission" date="2024-06" db="EMBL/GenBank/DDBJ databases">
        <title>Soil Sphingobacterium thalpophilum.</title>
        <authorList>
            <person name="Yang J."/>
            <person name="Li J."/>
        </authorList>
    </citation>
    <scope>NUCLEOTIDE SEQUENCE [LARGE SCALE GENOMIC DNA]</scope>
    <source>
        <strain evidence="4 7">22g91tb</strain>
    </source>
</reference>
<dbReference type="GeneID" id="78462472"/>
<dbReference type="EMBL" id="JBEOQB010000003">
    <property type="protein sequence ID" value="MEZ0452139.1"/>
    <property type="molecule type" value="Genomic_DNA"/>
</dbReference>
<dbReference type="AlphaFoldDB" id="A0A4U9US66"/>
<evidence type="ECO:0000313" key="4">
    <source>
        <dbReference type="EMBL" id="MEZ0452139.1"/>
    </source>
</evidence>
<evidence type="ECO:0000313" key="5">
    <source>
        <dbReference type="EMBL" id="VTR36566.1"/>
    </source>
</evidence>
<evidence type="ECO:0000313" key="7">
    <source>
        <dbReference type="Proteomes" id="UP001566204"/>
    </source>
</evidence>
<dbReference type="PANTHER" id="PTHR11941:SF54">
    <property type="entry name" value="ENOYL-COA HYDRATASE, MITOCHONDRIAL"/>
    <property type="match status" value="1"/>
</dbReference>
<dbReference type="KEGG" id="stha:NCTC11429_01717"/>
<dbReference type="SUPFAM" id="SSF52096">
    <property type="entry name" value="ClpP/crotonase"/>
    <property type="match status" value="1"/>
</dbReference>
<dbReference type="GO" id="GO:0004300">
    <property type="term" value="F:enoyl-CoA hydratase activity"/>
    <property type="evidence" value="ECO:0007669"/>
    <property type="project" value="UniProtKB-EC"/>
</dbReference>
<protein>
    <submittedName>
        <fullName evidence="4">Enoyl-CoA hydratase-related protein</fullName>
    </submittedName>
    <submittedName>
        <fullName evidence="5">Probable enoyl-CoA hydratase echA8</fullName>
        <ecNumber evidence="5">4.2.1.17</ecNumber>
    </submittedName>
</protein>
<dbReference type="FunFam" id="3.90.226.10:FF:000009">
    <property type="entry name" value="Carnitinyl-CoA dehydratase"/>
    <property type="match status" value="1"/>
</dbReference>
<dbReference type="PROSITE" id="PS00166">
    <property type="entry name" value="ENOYL_COA_HYDRATASE"/>
    <property type="match status" value="1"/>
</dbReference>
<dbReference type="Gene3D" id="3.90.226.10">
    <property type="entry name" value="2-enoyl-CoA Hydratase, Chain A, domain 1"/>
    <property type="match status" value="1"/>
</dbReference>
<evidence type="ECO:0000256" key="1">
    <source>
        <dbReference type="ARBA" id="ARBA00005254"/>
    </source>
</evidence>
<dbReference type="GO" id="GO:0006635">
    <property type="term" value="P:fatty acid beta-oxidation"/>
    <property type="evidence" value="ECO:0007669"/>
    <property type="project" value="TreeGrafter"/>
</dbReference>
<dbReference type="EC" id="4.2.1.17" evidence="5"/>
<gene>
    <name evidence="5" type="primary">echA8_2</name>
    <name evidence="4" type="ORF">ABTW24_11075</name>
    <name evidence="5" type="ORF">NCTC11429_01717</name>
</gene>
<dbReference type="Proteomes" id="UP000308196">
    <property type="component" value="Chromosome"/>
</dbReference>
<evidence type="ECO:0000313" key="6">
    <source>
        <dbReference type="Proteomes" id="UP000308196"/>
    </source>
</evidence>
<dbReference type="STRING" id="1123265.GCA_000686625_04368"/>
<evidence type="ECO:0000256" key="3">
    <source>
        <dbReference type="RuleBase" id="RU003707"/>
    </source>
</evidence>
<dbReference type="EMBL" id="LR590484">
    <property type="protein sequence ID" value="VTR36566.1"/>
    <property type="molecule type" value="Genomic_DNA"/>
</dbReference>
<organism evidence="5 6">
    <name type="scientific">Sphingobacterium thalpophilum</name>
    <dbReference type="NCBI Taxonomy" id="259"/>
    <lineage>
        <taxon>Bacteria</taxon>
        <taxon>Pseudomonadati</taxon>
        <taxon>Bacteroidota</taxon>
        <taxon>Sphingobacteriia</taxon>
        <taxon>Sphingobacteriales</taxon>
        <taxon>Sphingobacteriaceae</taxon>
        <taxon>Sphingobacterium</taxon>
    </lineage>
</organism>
<evidence type="ECO:0000256" key="2">
    <source>
        <dbReference type="ARBA" id="ARBA00023239"/>
    </source>
</evidence>